<sequence>MCCKANCRRRDDDSAQKGLGIGLQPYQFQLLVAAVVRSAAASVDGGNAESFTGAFDRIPFDIFMQILKILAPKESAKLSAVCKSWKLVVSDNRLWITFFRIGLSSSVISNCVYTHTHLPAIVQRIMYLLMAVNTYLTYLTL</sequence>
<dbReference type="AlphaFoldDB" id="A0A7J0DKK4"/>
<organism evidence="2 3">
    <name type="scientific">Actinidia rufa</name>
    <dbReference type="NCBI Taxonomy" id="165716"/>
    <lineage>
        <taxon>Eukaryota</taxon>
        <taxon>Viridiplantae</taxon>
        <taxon>Streptophyta</taxon>
        <taxon>Embryophyta</taxon>
        <taxon>Tracheophyta</taxon>
        <taxon>Spermatophyta</taxon>
        <taxon>Magnoliopsida</taxon>
        <taxon>eudicotyledons</taxon>
        <taxon>Gunneridae</taxon>
        <taxon>Pentapetalae</taxon>
        <taxon>asterids</taxon>
        <taxon>Ericales</taxon>
        <taxon>Actinidiaceae</taxon>
        <taxon>Actinidia</taxon>
    </lineage>
</organism>
<proteinExistence type="predicted"/>
<dbReference type="InterPro" id="IPR036047">
    <property type="entry name" value="F-box-like_dom_sf"/>
</dbReference>
<dbReference type="Pfam" id="PF12937">
    <property type="entry name" value="F-box-like"/>
    <property type="match status" value="1"/>
</dbReference>
<dbReference type="Proteomes" id="UP000585474">
    <property type="component" value="Unassembled WGS sequence"/>
</dbReference>
<dbReference type="InterPro" id="IPR001810">
    <property type="entry name" value="F-box_dom"/>
</dbReference>
<comment type="caution">
    <text evidence="2">The sequence shown here is derived from an EMBL/GenBank/DDBJ whole genome shotgun (WGS) entry which is preliminary data.</text>
</comment>
<reference evidence="3" key="1">
    <citation type="submission" date="2019-07" db="EMBL/GenBank/DDBJ databases">
        <title>De Novo Assembly of kiwifruit Actinidia rufa.</title>
        <authorList>
            <person name="Sugita-Konishi S."/>
            <person name="Sato K."/>
            <person name="Mori E."/>
            <person name="Abe Y."/>
            <person name="Kisaki G."/>
            <person name="Hamano K."/>
            <person name="Suezawa K."/>
            <person name="Otani M."/>
            <person name="Fukuda T."/>
            <person name="Manabe T."/>
            <person name="Gomi K."/>
            <person name="Tabuchi M."/>
            <person name="Akimitsu K."/>
            <person name="Kataoka I."/>
        </authorList>
    </citation>
    <scope>NUCLEOTIDE SEQUENCE [LARGE SCALE GENOMIC DNA]</scope>
    <source>
        <strain evidence="3">cv. Fuchu</strain>
    </source>
</reference>
<gene>
    <name evidence="2" type="ORF">Acr_00g0044250</name>
</gene>
<dbReference type="PROSITE" id="PS50181">
    <property type="entry name" value="FBOX"/>
    <property type="match status" value="1"/>
</dbReference>
<feature type="domain" description="F-box" evidence="1">
    <location>
        <begin position="52"/>
        <end position="98"/>
    </location>
</feature>
<dbReference type="SUPFAM" id="SSF81383">
    <property type="entry name" value="F-box domain"/>
    <property type="match status" value="1"/>
</dbReference>
<dbReference type="OrthoDB" id="3219396at2759"/>
<dbReference type="Gene3D" id="1.20.1280.50">
    <property type="match status" value="1"/>
</dbReference>
<evidence type="ECO:0000313" key="3">
    <source>
        <dbReference type="Proteomes" id="UP000585474"/>
    </source>
</evidence>
<protein>
    <recommendedName>
        <fullName evidence="1">F-box domain-containing protein</fullName>
    </recommendedName>
</protein>
<name>A0A7J0DKK4_9ERIC</name>
<keyword evidence="3" id="KW-1185">Reference proteome</keyword>
<evidence type="ECO:0000259" key="1">
    <source>
        <dbReference type="PROSITE" id="PS50181"/>
    </source>
</evidence>
<accession>A0A7J0DKK4</accession>
<dbReference type="EMBL" id="BJWL01000242">
    <property type="protein sequence ID" value="GFS36130.1"/>
    <property type="molecule type" value="Genomic_DNA"/>
</dbReference>
<evidence type="ECO:0000313" key="2">
    <source>
        <dbReference type="EMBL" id="GFS36130.1"/>
    </source>
</evidence>
<dbReference type="SMART" id="SM00256">
    <property type="entry name" value="FBOX"/>
    <property type="match status" value="1"/>
</dbReference>